<dbReference type="InterPro" id="IPR010827">
    <property type="entry name" value="BamA/TamA_POTRA"/>
</dbReference>
<dbReference type="Gene3D" id="2.40.160.50">
    <property type="entry name" value="membrane protein fhac: a member of the omp85/tpsb transporter family"/>
    <property type="match status" value="1"/>
</dbReference>
<name>A0A921NRF2_9RHOB</name>
<proteinExistence type="predicted"/>
<comment type="caution">
    <text evidence="8">The sequence shown here is derived from an EMBL/GenBank/DDBJ whole genome shotgun (WGS) entry which is preliminary data.</text>
</comment>
<keyword evidence="3" id="KW-0812">Transmembrane</keyword>
<keyword evidence="2" id="KW-1134">Transmembrane beta strand</keyword>
<evidence type="ECO:0000256" key="2">
    <source>
        <dbReference type="ARBA" id="ARBA00022452"/>
    </source>
</evidence>
<evidence type="ECO:0000256" key="1">
    <source>
        <dbReference type="ARBA" id="ARBA00004370"/>
    </source>
</evidence>
<evidence type="ECO:0000256" key="3">
    <source>
        <dbReference type="ARBA" id="ARBA00022692"/>
    </source>
</evidence>
<dbReference type="InterPro" id="IPR039910">
    <property type="entry name" value="D15-like"/>
</dbReference>
<dbReference type="OrthoDB" id="9769707at2"/>
<dbReference type="Pfam" id="PF07244">
    <property type="entry name" value="POTRA"/>
    <property type="match status" value="1"/>
</dbReference>
<dbReference type="AlphaFoldDB" id="A0A921NRF2"/>
<evidence type="ECO:0000313" key="9">
    <source>
        <dbReference type="Proteomes" id="UP000698242"/>
    </source>
</evidence>
<dbReference type="Gene3D" id="3.10.20.310">
    <property type="entry name" value="membrane protein fhac"/>
    <property type="match status" value="1"/>
</dbReference>
<dbReference type="InterPro" id="IPR000184">
    <property type="entry name" value="Bac_surfAg_D15"/>
</dbReference>
<dbReference type="PANTHER" id="PTHR12815:SF18">
    <property type="entry name" value="SORTING AND ASSEMBLY MACHINERY COMPONENT 50 HOMOLOG"/>
    <property type="match status" value="1"/>
</dbReference>
<keyword evidence="5" id="KW-0732">Signal</keyword>
<evidence type="ECO:0000259" key="6">
    <source>
        <dbReference type="Pfam" id="PF01103"/>
    </source>
</evidence>
<feature type="signal peptide" evidence="5">
    <location>
        <begin position="1"/>
        <end position="16"/>
    </location>
</feature>
<reference evidence="8" key="1">
    <citation type="submission" date="2013-03" db="EMBL/GenBank/DDBJ databases">
        <title>Genome Sequence of the Profundibacterium mesophilum strain KAUST100406-0324T from Red Sea, a novel genus in the family Rhodobacteraceae.</title>
        <authorList>
            <person name="Essack M."/>
            <person name="Alam I."/>
            <person name="Lafi F."/>
            <person name="Alawi W."/>
            <person name="Kamanu F."/>
            <person name="Al-Suwailem A."/>
            <person name="Lee O.O."/>
            <person name="Xu Y."/>
            <person name="Bajic V."/>
            <person name="Qian P.-Y."/>
            <person name="Archer J."/>
        </authorList>
    </citation>
    <scope>NUCLEOTIDE SEQUENCE</scope>
    <source>
        <strain evidence="8">KAUST100406-0324</strain>
    </source>
</reference>
<evidence type="ECO:0000256" key="5">
    <source>
        <dbReference type="SAM" id="SignalP"/>
    </source>
</evidence>
<gene>
    <name evidence="8" type="ORF">PMES_00319</name>
</gene>
<dbReference type="GO" id="GO:0019867">
    <property type="term" value="C:outer membrane"/>
    <property type="evidence" value="ECO:0007669"/>
    <property type="project" value="InterPro"/>
</dbReference>
<dbReference type="Pfam" id="PF01103">
    <property type="entry name" value="Omp85"/>
    <property type="match status" value="1"/>
</dbReference>
<keyword evidence="9" id="KW-1185">Reference proteome</keyword>
<dbReference type="Proteomes" id="UP000698242">
    <property type="component" value="Unassembled WGS sequence"/>
</dbReference>
<organism evidence="8 9">
    <name type="scientific">Profundibacterium mesophilum KAUST100406-0324</name>
    <dbReference type="NCBI Taxonomy" id="1037889"/>
    <lineage>
        <taxon>Bacteria</taxon>
        <taxon>Pseudomonadati</taxon>
        <taxon>Pseudomonadota</taxon>
        <taxon>Alphaproteobacteria</taxon>
        <taxon>Rhodobacterales</taxon>
        <taxon>Roseobacteraceae</taxon>
        <taxon>Profundibacterium</taxon>
    </lineage>
</organism>
<dbReference type="EMBL" id="APKE01000005">
    <property type="protein sequence ID" value="KAF0677272.1"/>
    <property type="molecule type" value="Genomic_DNA"/>
</dbReference>
<dbReference type="PANTHER" id="PTHR12815">
    <property type="entry name" value="SORTING AND ASSEMBLY MACHINERY SAMM50 PROTEIN FAMILY MEMBER"/>
    <property type="match status" value="1"/>
</dbReference>
<feature type="chain" id="PRO_5036711947" evidence="5">
    <location>
        <begin position="17"/>
        <end position="588"/>
    </location>
</feature>
<feature type="domain" description="POTRA" evidence="7">
    <location>
        <begin position="193"/>
        <end position="250"/>
    </location>
</feature>
<evidence type="ECO:0000259" key="7">
    <source>
        <dbReference type="Pfam" id="PF07244"/>
    </source>
</evidence>
<comment type="subcellular location">
    <subcellularLocation>
        <location evidence="1">Membrane</location>
    </subcellularLocation>
</comment>
<sequence>MTGAAVMFICAAGAVAAQTVTFETPGADGDLAETLRESSLLVAAEGEDVTNAQELLAAARADYGRLVGALYSEGHFGGIVSILVNGREAAEIPPLAPLGAVERIAVTVRPGPVYTFGRAEVAPLAQQTELPEGFAAGQPARTPAIEDAGQAALTGWREEGHAKAAAAGQDITARHAQNQLDAAIAIAPGPRVTFGDLILRGGDSVRPARLRKIAGLPSGEIFSPSELERSAQRLRRTGVFSAVALTEAETLERDGSLDIIATLTEQKPRRFGFGAEISSVEGVTLSSFWLHRNLLGGAERLRVEGEVSGIGGKTGGMDYSFATRYSRPATLTPDTDLYVLAELARLEEPDYTSRIGSVGFGFKHIFSEELEAELGVAYRFSRVTDARGETDYSMLTFPGEVTYDTREKPLDAAQGVYLKADLTPFAGFGETGSGARLTFDTRSYVGFGDEDRIVLAGRVQGGSIIGAELTSVPNDYRFYSGGGGSVRGQDYQSLDVTLPDGTSSGGASFVGLSGELRGRVTDKIGVVAFADYGYVGDETFGGNGDSHAGAGLGLRYLTPIGPIRLDVAAPVSGGGSGFDVYVGIGQAF</sequence>
<evidence type="ECO:0000313" key="8">
    <source>
        <dbReference type="EMBL" id="KAF0677272.1"/>
    </source>
</evidence>
<feature type="domain" description="Bacterial surface antigen (D15)" evidence="6">
    <location>
        <begin position="293"/>
        <end position="588"/>
    </location>
</feature>
<keyword evidence="4" id="KW-0472">Membrane</keyword>
<evidence type="ECO:0000256" key="4">
    <source>
        <dbReference type="ARBA" id="ARBA00023136"/>
    </source>
</evidence>
<protein>
    <submittedName>
        <fullName evidence="8">Outer membrane protein</fullName>
    </submittedName>
</protein>
<accession>A0A921NRF2</accession>